<gene>
    <name evidence="6" type="ORF">BdWA1_000618</name>
</gene>
<comment type="caution">
    <text evidence="6">The sequence shown here is derived from an EMBL/GenBank/DDBJ whole genome shotgun (WGS) entry which is preliminary data.</text>
</comment>
<dbReference type="Gene3D" id="1.25.40.180">
    <property type="match status" value="1"/>
</dbReference>
<dbReference type="InterPro" id="IPR003890">
    <property type="entry name" value="MIF4G-like_typ-3"/>
</dbReference>
<dbReference type="SUPFAM" id="SSF48371">
    <property type="entry name" value="ARM repeat"/>
    <property type="match status" value="1"/>
</dbReference>
<feature type="compositionally biased region" description="Polar residues" evidence="4">
    <location>
        <begin position="482"/>
        <end position="497"/>
    </location>
</feature>
<dbReference type="Pfam" id="PF02854">
    <property type="entry name" value="MIF4G"/>
    <property type="match status" value="1"/>
</dbReference>
<evidence type="ECO:0000256" key="4">
    <source>
        <dbReference type="SAM" id="MobiDB-lite"/>
    </source>
</evidence>
<evidence type="ECO:0000313" key="7">
    <source>
        <dbReference type="Proteomes" id="UP001214638"/>
    </source>
</evidence>
<dbReference type="Proteomes" id="UP001214638">
    <property type="component" value="Unassembled WGS sequence"/>
</dbReference>
<accession>A0AAD9PN52</accession>
<protein>
    <submittedName>
        <fullName evidence="6">Bifunctional Armadillo-type fold/MIF4G-like</fullName>
    </submittedName>
</protein>
<sequence length="1046" mass="116309">MNRLFKRFVKPASNSQDSNEEQEIEASNDQNKKQTKQQKPQQQETRRFRLRKGKDCEQIPLNGETNQPGPPSVDVNAVSPSDVPTTATAVQDVSSAARQVLVAQGTQAASANPPDTPVHAQATTVATLSLDSTLQGEEAAQPQMTTVYRVQEAKAQNVPIFKGPPEKWPLSSSQAPIQRLTVRPRQSSAFQIRNPETGEVLNSEASLAARSRPLSSSPRIDSRPLVPQVPVVSQTPLVQQVPKGPQVPLVPHYPQVPQVPQEQSRYTVSGPLQETSRGIVSRVQVEKLVTPRSSPTQGRVASSSLHYMQESVGDSSTSLVAQQAPSTLDLGSPLDSTTAVTMGQMAKCAQLLQQQRLVIRTSKPQAGRVIELPKRNFSIMSIASSRNMVQNRPLYPNQVIVPLHEQYMQGHHSRSRNRKITNVPSFFTHPLPQESPICCNHQEKLGVQKVYGINDLLRMAVASCAEFPEEAGHFLIVESGYTKRQQTPRSTSPQPIQRKSVERSGGGRASSNSNSKWRRESTLEIKREQIRPTIPKRELNPQEQFRREVTSLLNKLTVEKFLTVAEKLAVLYESLTTEQEVEEMVQLVHDKAVSELDYSDMYADLAFLLKYRFNNKLDVGYKFTCFHRTLLNRCQNSFVEINNEMADDESSNLSKRWVLGNIRFMGEMFLRKIITLTIIVQISRALVWIDPNEKPPSEHLAECFTELFTTIGYTLDQISGGREILDEYMGVLQRLKQANIYSVRINYRIQDLIDLRANNWQKKLFKEKATSVAQIHLEAQEEEMRGGTIHVQQQGKYTTAGLRVARHYTEYLTQQRQLAIAKTQNGVFVGPVQQGTGAPSGITTPSAVTPSSNATALSAANMGTSAQGEGGERDIVSLLVTHALENPSRSDFEQYWQELRPTSANATCICYKLCLKATYAKSISASAALTELAALVAMHLAPDPQECLNVISREFLIRLHDEILDNPRAVDIFAHLSSAIFMEASPANTSLLDRLALPQDKDTACDLCSKTVALLANQKTPLANARRILKKSLYNAFGKRVAAILD</sequence>
<dbReference type="GO" id="GO:0003743">
    <property type="term" value="F:translation initiation factor activity"/>
    <property type="evidence" value="ECO:0007669"/>
    <property type="project" value="UniProtKB-KW"/>
</dbReference>
<evidence type="ECO:0000256" key="2">
    <source>
        <dbReference type="ARBA" id="ARBA00022540"/>
    </source>
</evidence>
<evidence type="ECO:0000313" key="6">
    <source>
        <dbReference type="EMBL" id="KAK2197616.1"/>
    </source>
</evidence>
<reference evidence="6" key="1">
    <citation type="journal article" date="2023" name="Nat. Microbiol.">
        <title>Babesia duncani multi-omics identifies virulence factors and drug targets.</title>
        <authorList>
            <person name="Singh P."/>
            <person name="Lonardi S."/>
            <person name="Liang Q."/>
            <person name="Vydyam P."/>
            <person name="Khabirova E."/>
            <person name="Fang T."/>
            <person name="Gihaz S."/>
            <person name="Thekkiniath J."/>
            <person name="Munshi M."/>
            <person name="Abel S."/>
            <person name="Ciampossin L."/>
            <person name="Batugedara G."/>
            <person name="Gupta M."/>
            <person name="Lu X.M."/>
            <person name="Lenz T."/>
            <person name="Chakravarty S."/>
            <person name="Cornillot E."/>
            <person name="Hu Y."/>
            <person name="Ma W."/>
            <person name="Gonzalez L.M."/>
            <person name="Sanchez S."/>
            <person name="Estrada K."/>
            <person name="Sanchez-Flores A."/>
            <person name="Montero E."/>
            <person name="Harb O.S."/>
            <person name="Le Roch K.G."/>
            <person name="Mamoun C.B."/>
        </authorList>
    </citation>
    <scope>NUCLEOTIDE SEQUENCE</scope>
    <source>
        <strain evidence="6">WA1</strain>
    </source>
</reference>
<dbReference type="PANTHER" id="PTHR23253:SF9">
    <property type="entry name" value="EUKARYOTIC TRANSLATION INITIATION FACTOR 4 GAMMA 2"/>
    <property type="match status" value="1"/>
</dbReference>
<dbReference type="GO" id="GO:0003729">
    <property type="term" value="F:mRNA binding"/>
    <property type="evidence" value="ECO:0007669"/>
    <property type="project" value="TreeGrafter"/>
</dbReference>
<dbReference type="EMBL" id="JALLKP010000001">
    <property type="protein sequence ID" value="KAK2197616.1"/>
    <property type="molecule type" value="Genomic_DNA"/>
</dbReference>
<feature type="domain" description="MIF4G" evidence="5">
    <location>
        <begin position="546"/>
        <end position="759"/>
    </location>
</feature>
<keyword evidence="7" id="KW-1185">Reference proteome</keyword>
<evidence type="ECO:0000256" key="1">
    <source>
        <dbReference type="ARBA" id="ARBA00005775"/>
    </source>
</evidence>
<organism evidence="6 7">
    <name type="scientific">Babesia duncani</name>
    <dbReference type="NCBI Taxonomy" id="323732"/>
    <lineage>
        <taxon>Eukaryota</taxon>
        <taxon>Sar</taxon>
        <taxon>Alveolata</taxon>
        <taxon>Apicomplexa</taxon>
        <taxon>Aconoidasida</taxon>
        <taxon>Piroplasmida</taxon>
        <taxon>Babesiidae</taxon>
        <taxon>Babesia</taxon>
    </lineage>
</organism>
<proteinExistence type="inferred from homology"/>
<dbReference type="GO" id="GO:0016281">
    <property type="term" value="C:eukaryotic translation initiation factor 4F complex"/>
    <property type="evidence" value="ECO:0007669"/>
    <property type="project" value="TreeGrafter"/>
</dbReference>
<dbReference type="RefSeq" id="XP_067804458.1">
    <property type="nucleotide sequence ID" value="XM_067945667.1"/>
</dbReference>
<evidence type="ECO:0000259" key="5">
    <source>
        <dbReference type="SMART" id="SM00543"/>
    </source>
</evidence>
<dbReference type="AlphaFoldDB" id="A0AAD9PN52"/>
<feature type="region of interest" description="Disordered" evidence="4">
    <location>
        <begin position="482"/>
        <end position="522"/>
    </location>
</feature>
<keyword evidence="2" id="KW-0396">Initiation factor</keyword>
<dbReference type="KEGG" id="bdw:94334916"/>
<dbReference type="InterPro" id="IPR016024">
    <property type="entry name" value="ARM-type_fold"/>
</dbReference>
<dbReference type="SMART" id="SM00543">
    <property type="entry name" value="MIF4G"/>
    <property type="match status" value="1"/>
</dbReference>
<feature type="region of interest" description="Disordered" evidence="4">
    <location>
        <begin position="1"/>
        <end position="86"/>
    </location>
</feature>
<name>A0AAD9PN52_9APIC</name>
<dbReference type="GeneID" id="94334916"/>
<evidence type="ECO:0000256" key="3">
    <source>
        <dbReference type="ARBA" id="ARBA00022917"/>
    </source>
</evidence>
<keyword evidence="3" id="KW-0648">Protein biosynthesis</keyword>
<comment type="similarity">
    <text evidence="1">Belongs to the eukaryotic initiation factor 4G family.</text>
</comment>
<dbReference type="PANTHER" id="PTHR23253">
    <property type="entry name" value="EUKARYOTIC TRANSLATION INITIATION FACTOR 4 GAMMA"/>
    <property type="match status" value="1"/>
</dbReference>